<accession>A0A4Z1PSF3</accession>
<dbReference type="SUPFAM" id="SSF55729">
    <property type="entry name" value="Acyl-CoA N-acyltransferases (Nat)"/>
    <property type="match status" value="1"/>
</dbReference>
<dbReference type="InterPro" id="IPR051531">
    <property type="entry name" value="N-acetyltransferase"/>
</dbReference>
<protein>
    <recommendedName>
        <fullName evidence="2">N-acetyltransferase domain-containing protein</fullName>
    </recommendedName>
</protein>
<evidence type="ECO:0000256" key="1">
    <source>
        <dbReference type="SAM" id="MobiDB-lite"/>
    </source>
</evidence>
<sequence length="220" mass="24546">MPSTSSKSTLKSKSKPKLPIRPPPPARVVSGPDCQVHILTGNLLLRGAQKQHAIDLHQALSDPDVMRYWSSLPHTKLAQTEEWLSKMTSSPLNGTTDFIISYNATAVGKIGIWSLSPDTHMLGGEIGFLLAKEHHRKGFMTEALRAILPYLINQLGFEIITADIDPRNDVTIELLMKFGFRIVGRRDKTFQIGDEWMNSLYLELRVPMRVVETSASGVLK</sequence>
<organism evidence="3 4">
    <name type="scientific">Venturia nashicola</name>
    <dbReference type="NCBI Taxonomy" id="86259"/>
    <lineage>
        <taxon>Eukaryota</taxon>
        <taxon>Fungi</taxon>
        <taxon>Dikarya</taxon>
        <taxon>Ascomycota</taxon>
        <taxon>Pezizomycotina</taxon>
        <taxon>Dothideomycetes</taxon>
        <taxon>Pleosporomycetidae</taxon>
        <taxon>Venturiales</taxon>
        <taxon>Venturiaceae</taxon>
        <taxon>Venturia</taxon>
    </lineage>
</organism>
<comment type="caution">
    <text evidence="3">The sequence shown here is derived from an EMBL/GenBank/DDBJ whole genome shotgun (WGS) entry which is preliminary data.</text>
</comment>
<evidence type="ECO:0000259" key="2">
    <source>
        <dbReference type="PROSITE" id="PS51186"/>
    </source>
</evidence>
<dbReference type="Gene3D" id="3.40.630.30">
    <property type="match status" value="1"/>
</dbReference>
<proteinExistence type="predicted"/>
<dbReference type="PANTHER" id="PTHR43792:SF1">
    <property type="entry name" value="N-ACETYLTRANSFERASE DOMAIN-CONTAINING PROTEIN"/>
    <property type="match status" value="1"/>
</dbReference>
<feature type="region of interest" description="Disordered" evidence="1">
    <location>
        <begin position="1"/>
        <end position="29"/>
    </location>
</feature>
<dbReference type="GO" id="GO:0016747">
    <property type="term" value="F:acyltransferase activity, transferring groups other than amino-acyl groups"/>
    <property type="evidence" value="ECO:0007669"/>
    <property type="project" value="InterPro"/>
</dbReference>
<feature type="domain" description="N-acetyltransferase" evidence="2">
    <location>
        <begin position="54"/>
        <end position="207"/>
    </location>
</feature>
<dbReference type="InterPro" id="IPR000182">
    <property type="entry name" value="GNAT_dom"/>
</dbReference>
<reference evidence="3 4" key="1">
    <citation type="submission" date="2019-04" db="EMBL/GenBank/DDBJ databases">
        <title>High contiguity whole genome sequence and gene annotation resource for two Venturia nashicola isolates.</title>
        <authorList>
            <person name="Prokchorchik M."/>
            <person name="Won K."/>
            <person name="Lee Y."/>
            <person name="Choi E.D."/>
            <person name="Segonzac C."/>
            <person name="Sohn K.H."/>
        </authorList>
    </citation>
    <scope>NUCLEOTIDE SEQUENCE [LARGE SCALE GENOMIC DNA]</scope>
    <source>
        <strain evidence="3 4">PRI2</strain>
    </source>
</reference>
<dbReference type="EMBL" id="SNSC02000003">
    <property type="protein sequence ID" value="TID25744.1"/>
    <property type="molecule type" value="Genomic_DNA"/>
</dbReference>
<name>A0A4Z1PSF3_9PEZI</name>
<evidence type="ECO:0000313" key="3">
    <source>
        <dbReference type="EMBL" id="TID25744.1"/>
    </source>
</evidence>
<evidence type="ECO:0000313" key="4">
    <source>
        <dbReference type="Proteomes" id="UP000298493"/>
    </source>
</evidence>
<dbReference type="Pfam" id="PF13302">
    <property type="entry name" value="Acetyltransf_3"/>
    <property type="match status" value="1"/>
</dbReference>
<dbReference type="Proteomes" id="UP000298493">
    <property type="component" value="Unassembled WGS sequence"/>
</dbReference>
<dbReference type="PROSITE" id="PS51186">
    <property type="entry name" value="GNAT"/>
    <property type="match status" value="1"/>
</dbReference>
<dbReference type="AlphaFoldDB" id="A0A4Z1PSF3"/>
<keyword evidence="4" id="KW-1185">Reference proteome</keyword>
<dbReference type="InterPro" id="IPR016181">
    <property type="entry name" value="Acyl_CoA_acyltransferase"/>
</dbReference>
<gene>
    <name evidence="3" type="ORF">E6O75_ATG03607</name>
</gene>
<dbReference type="PANTHER" id="PTHR43792">
    <property type="entry name" value="GNAT FAMILY, PUTATIVE (AFU_ORTHOLOGUE AFUA_3G00765)-RELATED-RELATED"/>
    <property type="match status" value="1"/>
</dbReference>